<evidence type="ECO:0000313" key="3">
    <source>
        <dbReference type="Proteomes" id="UP001632038"/>
    </source>
</evidence>
<feature type="region of interest" description="Disordered" evidence="1">
    <location>
        <begin position="1"/>
        <end position="50"/>
    </location>
</feature>
<organism evidence="2 3">
    <name type="scientific">Castilleja foliolosa</name>
    <dbReference type="NCBI Taxonomy" id="1961234"/>
    <lineage>
        <taxon>Eukaryota</taxon>
        <taxon>Viridiplantae</taxon>
        <taxon>Streptophyta</taxon>
        <taxon>Embryophyta</taxon>
        <taxon>Tracheophyta</taxon>
        <taxon>Spermatophyta</taxon>
        <taxon>Magnoliopsida</taxon>
        <taxon>eudicotyledons</taxon>
        <taxon>Gunneridae</taxon>
        <taxon>Pentapetalae</taxon>
        <taxon>asterids</taxon>
        <taxon>lamiids</taxon>
        <taxon>Lamiales</taxon>
        <taxon>Orobanchaceae</taxon>
        <taxon>Pedicularideae</taxon>
        <taxon>Castillejinae</taxon>
        <taxon>Castilleja</taxon>
    </lineage>
</organism>
<dbReference type="AlphaFoldDB" id="A0ABD3B983"/>
<dbReference type="PANTHER" id="PTHR21677:SF4">
    <property type="entry name" value="TSL-KINASE INTERACTING-LIKE PROTEIN"/>
    <property type="match status" value="1"/>
</dbReference>
<dbReference type="Proteomes" id="UP001632038">
    <property type="component" value="Unassembled WGS sequence"/>
</dbReference>
<proteinExistence type="predicted"/>
<sequence>MKSYKQRKRKAVDTSRKQDERTGVPVKKSAKGADQGYQKTTDSVKRPHLKHHVQLQISPAKVKLQLFPINEETRMGLEKDGHNPFLELTLSARKRISSVVRHLNTKWGSSSVVLGHLMLFPYSTKLERIASCKRWTLNDSAITAGEVYVDVGSPSIFRLRYGWCSNLLEACAVLETPKHHVEKLDDACVTIQNQSNVNEASHLDVNQQKSLDMPTGFVADEPTDVVRLHSSIPWDDNLTNLSIGGLLSEISMQGKINGPYPNSVNTSGTQPIGLISDISIGDLLSEASLLGKMSNNNNPSVKLGNESSLQPLFLASSDTSVGGFFSEVSMLSNKNKLSPWYDDLTTLSIGGLLSEASLQAKACDGPEPKASSNETNLSILDAEETCHAFPVRKLQTDRVSSKEFQIPMAAKMNNENVFPKDFSCQELKTYPLPHFS</sequence>
<comment type="caution">
    <text evidence="2">The sequence shown here is derived from an EMBL/GenBank/DDBJ whole genome shotgun (WGS) entry which is preliminary data.</text>
</comment>
<protein>
    <recommendedName>
        <fullName evidence="4">TSL-kinase interacting protein 1</fullName>
    </recommendedName>
</protein>
<keyword evidence="3" id="KW-1185">Reference proteome</keyword>
<name>A0ABD3B983_9LAMI</name>
<dbReference type="PANTHER" id="PTHR21677">
    <property type="entry name" value="CRAMPED PROTEIN"/>
    <property type="match status" value="1"/>
</dbReference>
<reference evidence="3" key="1">
    <citation type="journal article" date="2024" name="IScience">
        <title>Strigolactones Initiate the Formation of Haustorium-like Structures in Castilleja.</title>
        <authorList>
            <person name="Buerger M."/>
            <person name="Peterson D."/>
            <person name="Chory J."/>
        </authorList>
    </citation>
    <scope>NUCLEOTIDE SEQUENCE [LARGE SCALE GENOMIC DNA]</scope>
</reference>
<evidence type="ECO:0000256" key="1">
    <source>
        <dbReference type="SAM" id="MobiDB-lite"/>
    </source>
</evidence>
<accession>A0ABD3B983</accession>
<dbReference type="EMBL" id="JAVIJP010000129">
    <property type="protein sequence ID" value="KAL3613480.1"/>
    <property type="molecule type" value="Genomic_DNA"/>
</dbReference>
<feature type="compositionally biased region" description="Basic residues" evidence="1">
    <location>
        <begin position="1"/>
        <end position="10"/>
    </location>
</feature>
<evidence type="ECO:0008006" key="4">
    <source>
        <dbReference type="Google" id="ProtNLM"/>
    </source>
</evidence>
<dbReference type="InterPro" id="IPR055315">
    <property type="entry name" value="Cramped-like"/>
</dbReference>
<evidence type="ECO:0000313" key="2">
    <source>
        <dbReference type="EMBL" id="KAL3613480.1"/>
    </source>
</evidence>
<gene>
    <name evidence="2" type="ORF">CASFOL_042743</name>
</gene>
<feature type="compositionally biased region" description="Basic and acidic residues" evidence="1">
    <location>
        <begin position="11"/>
        <end position="22"/>
    </location>
</feature>